<sequence>MPGLRDSGLSYDAITERLKRSKTGIYQFLKNPEAYNTKKRSGRPSKLTEKDSRRLLRAAHTGKYSSTQLVVSLELPIKARRVRGILHNTPTLKNKKRKKAPALKPHHKIERVKWAFPRACWTDTWKAVVFSDEKKFNLDGPDGFQYYWHDLRAEEQVYSKRHSGGGSVMVWGAFSSRGKSKLAVLSGTQNSVKYVQTVETYLLPFITESTLVLAFFSRITAPFTCLTSPRPGLTSKNSLFYRGQRCPQT</sequence>
<dbReference type="PANTHER" id="PTHR23022">
    <property type="entry name" value="TRANSPOSABLE ELEMENT-RELATED"/>
    <property type="match status" value="1"/>
</dbReference>
<dbReference type="GO" id="GO:0003676">
    <property type="term" value="F:nucleic acid binding"/>
    <property type="evidence" value="ECO:0007669"/>
    <property type="project" value="InterPro"/>
</dbReference>
<dbReference type="InterPro" id="IPR052338">
    <property type="entry name" value="Transposase_5"/>
</dbReference>
<proteinExistence type="predicted"/>
<name>A0A8T1HDH5_9STRA</name>
<evidence type="ECO:0000313" key="2">
    <source>
        <dbReference type="Proteomes" id="UP000760860"/>
    </source>
</evidence>
<reference evidence="1" key="1">
    <citation type="submission" date="2018-05" db="EMBL/GenBank/DDBJ databases">
        <title>Effector identification in a new, highly contiguous assembly of the strawberry crown rot pathogen Phytophthora cactorum.</title>
        <authorList>
            <person name="Armitage A.D."/>
            <person name="Nellist C.F."/>
            <person name="Bates H."/>
            <person name="Vickerstaff R.J."/>
            <person name="Harrison R.J."/>
        </authorList>
    </citation>
    <scope>NUCLEOTIDE SEQUENCE</scope>
    <source>
        <strain evidence="1">P421</strain>
    </source>
</reference>
<dbReference type="VEuPathDB" id="FungiDB:PC110_g16149"/>
<comment type="caution">
    <text evidence="1">The sequence shown here is derived from an EMBL/GenBank/DDBJ whole genome shotgun (WGS) entry which is preliminary data.</text>
</comment>
<dbReference type="Gene3D" id="3.30.420.10">
    <property type="entry name" value="Ribonuclease H-like superfamily/Ribonuclease H"/>
    <property type="match status" value="1"/>
</dbReference>
<dbReference type="AlphaFoldDB" id="A0A8T1HDH5"/>
<accession>A0A8T1HDH5</accession>
<dbReference type="PANTHER" id="PTHR23022:SF129">
    <property type="entry name" value="TRANSPOSABLE ELEMENT TC3 TRANSPOSASE"/>
    <property type="match status" value="1"/>
</dbReference>
<dbReference type="Proteomes" id="UP000760860">
    <property type="component" value="Unassembled WGS sequence"/>
</dbReference>
<dbReference type="Gene3D" id="1.10.10.60">
    <property type="entry name" value="Homeodomain-like"/>
    <property type="match status" value="1"/>
</dbReference>
<dbReference type="InterPro" id="IPR036397">
    <property type="entry name" value="RNaseH_sf"/>
</dbReference>
<protein>
    <recommendedName>
        <fullName evidence="3">Tc3 transposase DNA binding domain-containing protein</fullName>
    </recommendedName>
</protein>
<evidence type="ECO:0008006" key="3">
    <source>
        <dbReference type="Google" id="ProtNLM"/>
    </source>
</evidence>
<dbReference type="EMBL" id="RCMV01001144">
    <property type="protein sequence ID" value="KAG3210119.1"/>
    <property type="molecule type" value="Genomic_DNA"/>
</dbReference>
<evidence type="ECO:0000313" key="1">
    <source>
        <dbReference type="EMBL" id="KAG3210119.1"/>
    </source>
</evidence>
<gene>
    <name evidence="1" type="ORF">PC129_g18877</name>
</gene>
<organism evidence="1 2">
    <name type="scientific">Phytophthora cactorum</name>
    <dbReference type="NCBI Taxonomy" id="29920"/>
    <lineage>
        <taxon>Eukaryota</taxon>
        <taxon>Sar</taxon>
        <taxon>Stramenopiles</taxon>
        <taxon>Oomycota</taxon>
        <taxon>Peronosporomycetes</taxon>
        <taxon>Peronosporales</taxon>
        <taxon>Peronosporaceae</taxon>
        <taxon>Phytophthora</taxon>
    </lineage>
</organism>